<dbReference type="PANTHER" id="PTHR31966:SF18">
    <property type="entry name" value="UNIVERSAL STRESS PROTEIN PHOS32"/>
    <property type="match status" value="1"/>
</dbReference>
<dbReference type="InterPro" id="IPR014729">
    <property type="entry name" value="Rossmann-like_a/b/a_fold"/>
</dbReference>
<keyword evidence="3" id="KW-1185">Reference proteome</keyword>
<reference evidence="2 3" key="1">
    <citation type="submission" date="2024-01" db="EMBL/GenBank/DDBJ databases">
        <title>A telomere-to-telomere, gap-free genome of sweet tea (Lithocarpus litseifolius).</title>
        <authorList>
            <person name="Zhou J."/>
        </authorList>
    </citation>
    <scope>NUCLEOTIDE SEQUENCE [LARGE SCALE GENOMIC DNA]</scope>
    <source>
        <strain evidence="2">Zhou-2022a</strain>
        <tissue evidence="2">Leaf</tissue>
    </source>
</reference>
<gene>
    <name evidence="2" type="ORF">SO802_003542</name>
</gene>
<dbReference type="AlphaFoldDB" id="A0AAW2E0J4"/>
<evidence type="ECO:0000259" key="1">
    <source>
        <dbReference type="Pfam" id="PF00582"/>
    </source>
</evidence>
<dbReference type="SUPFAM" id="SSF52402">
    <property type="entry name" value="Adenine nucleotide alpha hydrolases-like"/>
    <property type="match status" value="1"/>
</dbReference>
<dbReference type="EMBL" id="JAZDWU010000001">
    <property type="protein sequence ID" value="KAL0016473.1"/>
    <property type="molecule type" value="Genomic_DNA"/>
</dbReference>
<evidence type="ECO:0000313" key="2">
    <source>
        <dbReference type="EMBL" id="KAL0016473.1"/>
    </source>
</evidence>
<name>A0AAW2E0J4_9ROSI</name>
<dbReference type="Proteomes" id="UP001459277">
    <property type="component" value="Unassembled WGS sequence"/>
</dbReference>
<dbReference type="Pfam" id="PF00582">
    <property type="entry name" value="Usp"/>
    <property type="match status" value="1"/>
</dbReference>
<dbReference type="PANTHER" id="PTHR31966">
    <property type="entry name" value="OS01G0783500 PROTEIN"/>
    <property type="match status" value="1"/>
</dbReference>
<dbReference type="Gene3D" id="3.40.50.620">
    <property type="entry name" value="HUPs"/>
    <property type="match status" value="1"/>
</dbReference>
<comment type="caution">
    <text evidence="2">The sequence shown here is derived from an EMBL/GenBank/DDBJ whole genome shotgun (WGS) entry which is preliminary data.</text>
</comment>
<evidence type="ECO:0000313" key="3">
    <source>
        <dbReference type="Proteomes" id="UP001459277"/>
    </source>
</evidence>
<accession>A0AAW2E0J4</accession>
<proteinExistence type="predicted"/>
<feature type="domain" description="UspA" evidence="1">
    <location>
        <begin position="2"/>
        <end position="55"/>
    </location>
</feature>
<sequence>MKERLCLEVERLGLSAIIMGSQGFDAVRRGNDDSRLGNVNDYCVHQCVCPVIVVRYLEEKDAVTEAILAVKEGEEDDEYGVVVRRYNSREGRRAKTKRD</sequence>
<protein>
    <recommendedName>
        <fullName evidence="1">UspA domain-containing protein</fullName>
    </recommendedName>
</protein>
<organism evidence="2 3">
    <name type="scientific">Lithocarpus litseifolius</name>
    <dbReference type="NCBI Taxonomy" id="425828"/>
    <lineage>
        <taxon>Eukaryota</taxon>
        <taxon>Viridiplantae</taxon>
        <taxon>Streptophyta</taxon>
        <taxon>Embryophyta</taxon>
        <taxon>Tracheophyta</taxon>
        <taxon>Spermatophyta</taxon>
        <taxon>Magnoliopsida</taxon>
        <taxon>eudicotyledons</taxon>
        <taxon>Gunneridae</taxon>
        <taxon>Pentapetalae</taxon>
        <taxon>rosids</taxon>
        <taxon>fabids</taxon>
        <taxon>Fagales</taxon>
        <taxon>Fagaceae</taxon>
        <taxon>Lithocarpus</taxon>
    </lineage>
</organism>
<dbReference type="InterPro" id="IPR006016">
    <property type="entry name" value="UspA"/>
</dbReference>
<dbReference type="InterPro" id="IPR044162">
    <property type="entry name" value="PHOS32/34"/>
</dbReference>